<evidence type="ECO:0000256" key="7">
    <source>
        <dbReference type="ARBA" id="ARBA00048472"/>
    </source>
</evidence>
<comment type="function">
    <text evidence="3">Protein-arginine rhamnosyltransferase that catalyzes the transfer of a single rhamnose to elongation factor P (EF-P) on 'Lys-32', a modification required for EF-P-dependent rescue of polyproline stalled ribosomes.</text>
</comment>
<protein>
    <recommendedName>
        <fullName evidence="5">Protein-arginine rhamnosyltransferase</fullName>
    </recommendedName>
    <alternativeName>
        <fullName evidence="6">EF-P arginine rhamnosyltransferase</fullName>
    </alternativeName>
</protein>
<evidence type="ECO:0000256" key="4">
    <source>
        <dbReference type="ARBA" id="ARBA00024346"/>
    </source>
</evidence>
<comment type="catalytic activity">
    <reaction evidence="7">
        <text>dTDP-beta-L-rhamnose + L-arginyl-[protein] = N(omega)-(alpha-L-rhamnosyl)-L-arginyl-[protein] + dTDP + H(+)</text>
        <dbReference type="Rhea" id="RHEA:66692"/>
        <dbReference type="Rhea" id="RHEA-COMP:10532"/>
        <dbReference type="Rhea" id="RHEA-COMP:17096"/>
        <dbReference type="ChEBI" id="CHEBI:15378"/>
        <dbReference type="ChEBI" id="CHEBI:29965"/>
        <dbReference type="ChEBI" id="CHEBI:57510"/>
        <dbReference type="ChEBI" id="CHEBI:58369"/>
        <dbReference type="ChEBI" id="CHEBI:167445"/>
    </reaction>
    <physiologicalReaction direction="left-to-right" evidence="7">
        <dbReference type="Rhea" id="RHEA:66693"/>
    </physiologicalReaction>
</comment>
<dbReference type="Proteomes" id="UP001152876">
    <property type="component" value="Unassembled WGS sequence"/>
</dbReference>
<organism evidence="8 9">
    <name type="scientific">Hydrogenophaga taeniospiralis CCUG 15921</name>
    <dbReference type="NCBI Taxonomy" id="1281780"/>
    <lineage>
        <taxon>Bacteria</taxon>
        <taxon>Pseudomonadati</taxon>
        <taxon>Pseudomonadota</taxon>
        <taxon>Betaproteobacteria</taxon>
        <taxon>Burkholderiales</taxon>
        <taxon>Comamonadaceae</taxon>
        <taxon>Hydrogenophaga</taxon>
    </lineage>
</organism>
<comment type="similarity">
    <text evidence="4">Belongs to the glycosyltransferase 104 family.</text>
</comment>
<comment type="caution">
    <text evidence="8">The sequence shown here is derived from an EMBL/GenBank/DDBJ whole genome shotgun (WGS) entry which is preliminary data.</text>
</comment>
<dbReference type="PIRSF" id="PIRSF015557">
    <property type="entry name" value="UCP015557"/>
    <property type="match status" value="1"/>
</dbReference>
<reference evidence="8" key="1">
    <citation type="submission" date="2013-01" db="EMBL/GenBank/DDBJ databases">
        <title>Genome draft of Hydrogenophaga taeniospiralis 2K1.</title>
        <authorList>
            <person name="Gomila M."/>
            <person name="Lalucat J."/>
        </authorList>
    </citation>
    <scope>NUCLEOTIDE SEQUENCE</scope>
    <source>
        <strain evidence="8">CCUG 15921</strain>
    </source>
</reference>
<dbReference type="RefSeq" id="WP_068166543.1">
    <property type="nucleotide sequence ID" value="NZ_AOGK01000008.1"/>
</dbReference>
<dbReference type="GO" id="GO:0106361">
    <property type="term" value="F:protein-arginine rhamnosyltransferase activity"/>
    <property type="evidence" value="ECO:0007669"/>
    <property type="project" value="InterPro"/>
</dbReference>
<dbReference type="NCBIfam" id="TIGR03837">
    <property type="entry name" value="efp_Arg_rhamno"/>
    <property type="match status" value="1"/>
</dbReference>
<evidence type="ECO:0000313" key="9">
    <source>
        <dbReference type="Proteomes" id="UP001152876"/>
    </source>
</evidence>
<dbReference type="AlphaFoldDB" id="A0A9X4NT81"/>
<dbReference type="EMBL" id="AOGK01000008">
    <property type="protein sequence ID" value="MDG5975669.1"/>
    <property type="molecule type" value="Genomic_DNA"/>
</dbReference>
<dbReference type="OrthoDB" id="209085at2"/>
<sequence length="379" mass="41918">MSTNGPPTHRPLPSLRWDVFCQVIDNLGDAGVCWRFCADLASRGHQVRLWIDQPEHLAWMVPGAVQGQVPGIEVLHWTQPLAPGLAQAAGPADVWVEAFGCNPPPECVAELAQRIAAGAAAPVWLNLEYLSAESYVERSHRLPSPVMSGPLKGLTKWFFYPGFTPRTGGLLREADLPARQAAFDAPAWLRAQGLPVNSARRRVSLFCYEPAPLPDVLQQAGQDAQASDWLVTSGRAARAVAAACGQGGEPGPSCRLLALPTLTQHAFDHLLWSCDLNLVRGEDSLVRALWAGRPLVWHIYPQHDNAHHAKLEAFLDWLEAPDSLRRFHRLWNGITTAERVWPGWEVVESWRPCVLSARQRLLAQPDLTGQLLEFVSEKR</sequence>
<evidence type="ECO:0000256" key="2">
    <source>
        <dbReference type="ARBA" id="ARBA00022679"/>
    </source>
</evidence>
<proteinExistence type="inferred from homology"/>
<accession>A0A9X4NT81</accession>
<keyword evidence="9" id="KW-1185">Reference proteome</keyword>
<evidence type="ECO:0000256" key="3">
    <source>
        <dbReference type="ARBA" id="ARBA00024303"/>
    </source>
</evidence>
<name>A0A9X4NT81_9BURK</name>
<keyword evidence="2" id="KW-0808">Transferase</keyword>
<evidence type="ECO:0000256" key="6">
    <source>
        <dbReference type="ARBA" id="ARBA00030025"/>
    </source>
</evidence>
<evidence type="ECO:0000256" key="1">
    <source>
        <dbReference type="ARBA" id="ARBA00022676"/>
    </source>
</evidence>
<evidence type="ECO:0000256" key="5">
    <source>
        <dbReference type="ARBA" id="ARBA00024416"/>
    </source>
</evidence>
<evidence type="ECO:0000313" key="8">
    <source>
        <dbReference type="EMBL" id="MDG5975669.1"/>
    </source>
</evidence>
<dbReference type="InterPro" id="IPR016633">
    <property type="entry name" value="EarP"/>
</dbReference>
<dbReference type="Pfam" id="PF10093">
    <property type="entry name" value="EarP"/>
    <property type="match status" value="1"/>
</dbReference>
<gene>
    <name evidence="8" type="ORF">H010_10426</name>
</gene>
<keyword evidence="1" id="KW-0328">Glycosyltransferase</keyword>